<dbReference type="EMBL" id="MWSK01000010">
    <property type="protein sequence ID" value="OXS74502.1"/>
    <property type="molecule type" value="Genomic_DNA"/>
</dbReference>
<dbReference type="EMBL" id="FTLX01000010">
    <property type="protein sequence ID" value="SIR53319.1"/>
    <property type="molecule type" value="Genomic_DNA"/>
</dbReference>
<evidence type="ECO:0000313" key="7">
    <source>
        <dbReference type="Proteomes" id="UP000215545"/>
    </source>
</evidence>
<evidence type="ECO:0000313" key="6">
    <source>
        <dbReference type="Proteomes" id="UP000186385"/>
    </source>
</evidence>
<dbReference type="PANTHER" id="PTHR43540:SF10">
    <property type="entry name" value="ISOCHORISMATASE"/>
    <property type="match status" value="1"/>
</dbReference>
<evidence type="ECO:0000256" key="2">
    <source>
        <dbReference type="ARBA" id="ARBA00022801"/>
    </source>
</evidence>
<dbReference type="AlphaFoldDB" id="A0A1N7BPJ6"/>
<name>A0A1N7BPJ6_9BACI</name>
<dbReference type="InterPro" id="IPR036380">
    <property type="entry name" value="Isochorismatase-like_sf"/>
</dbReference>
<dbReference type="Proteomes" id="UP000215545">
    <property type="component" value="Unassembled WGS sequence"/>
</dbReference>
<dbReference type="CDD" id="cd00431">
    <property type="entry name" value="cysteine_hydrolases"/>
    <property type="match status" value="1"/>
</dbReference>
<dbReference type="PANTHER" id="PTHR43540">
    <property type="entry name" value="PEROXYUREIDOACRYLATE/UREIDOACRYLATE AMIDOHYDROLASE-RELATED"/>
    <property type="match status" value="1"/>
</dbReference>
<dbReference type="RefSeq" id="WP_045849418.1">
    <property type="nucleotide sequence ID" value="NZ_FTLX01000010.1"/>
</dbReference>
<evidence type="ECO:0000313" key="4">
    <source>
        <dbReference type="EMBL" id="OXS74502.1"/>
    </source>
</evidence>
<gene>
    <name evidence="4" type="ORF">B1B05_16555</name>
    <name evidence="5" type="ORF">SAMN05443094_11018</name>
</gene>
<dbReference type="SUPFAM" id="SSF52499">
    <property type="entry name" value="Isochorismatase-like hydrolases"/>
    <property type="match status" value="1"/>
</dbReference>
<dbReference type="GO" id="GO:0016787">
    <property type="term" value="F:hydrolase activity"/>
    <property type="evidence" value="ECO:0007669"/>
    <property type="project" value="UniProtKB-KW"/>
</dbReference>
<dbReference type="Gene3D" id="3.40.50.850">
    <property type="entry name" value="Isochorismatase-like"/>
    <property type="match status" value="1"/>
</dbReference>
<sequence length="185" mass="20624">MKALLNIDYTYDFVADDGKLTCGKPGQALEGEIVRLTEAFIQNGDYVVFAIDVHDENDPYHPETELFPPHNIRGTSGRALYGSLQNVYESSQSRDNVYYMDKTRYSAFAGTDLDMRLRARGITDVHLVGVCTDICILHTAVDAYNKGYKIVVHEKAVASFNQAGHEWALAHFTGTLGARKGEDQE</sequence>
<protein>
    <submittedName>
        <fullName evidence="4">Isochorismatase</fullName>
    </submittedName>
    <submittedName>
        <fullName evidence="5">Nicotinamidase-related amidase</fullName>
    </submittedName>
</protein>
<keyword evidence="7" id="KW-1185">Reference proteome</keyword>
<proteinExistence type="inferred from homology"/>
<evidence type="ECO:0000256" key="1">
    <source>
        <dbReference type="ARBA" id="ARBA00006336"/>
    </source>
</evidence>
<evidence type="ECO:0000313" key="5">
    <source>
        <dbReference type="EMBL" id="SIR53319.1"/>
    </source>
</evidence>
<organism evidence="5 6">
    <name type="scientific">Domibacillus enclensis</name>
    <dbReference type="NCBI Taxonomy" id="1017273"/>
    <lineage>
        <taxon>Bacteria</taxon>
        <taxon>Bacillati</taxon>
        <taxon>Bacillota</taxon>
        <taxon>Bacilli</taxon>
        <taxon>Bacillales</taxon>
        <taxon>Bacillaceae</taxon>
        <taxon>Domibacillus</taxon>
    </lineage>
</organism>
<accession>A0A1N7BPJ6</accession>
<dbReference type="InterPro" id="IPR050272">
    <property type="entry name" value="Isochorismatase-like_hydrls"/>
</dbReference>
<comment type="similarity">
    <text evidence="1">Belongs to the isochorismatase family.</text>
</comment>
<dbReference type="OrthoDB" id="9796485at2"/>
<reference evidence="5 6" key="1">
    <citation type="submission" date="2017-01" db="EMBL/GenBank/DDBJ databases">
        <authorList>
            <person name="Mah S.A."/>
            <person name="Swanson W.J."/>
            <person name="Moy G.W."/>
            <person name="Vacquier V.D."/>
        </authorList>
    </citation>
    <scope>NUCLEOTIDE SEQUENCE [LARGE SCALE GENOMIC DNA]</scope>
    <source>
        <strain evidence="5 6">NIO-1016</strain>
    </source>
</reference>
<evidence type="ECO:0000259" key="3">
    <source>
        <dbReference type="Pfam" id="PF00857"/>
    </source>
</evidence>
<reference evidence="4" key="3">
    <citation type="submission" date="2017-03" db="EMBL/GenBank/DDBJ databases">
        <authorList>
            <person name="Dastager S.G."/>
            <person name="Neurgaonkar P.S."/>
            <person name="Dharne M.S."/>
        </authorList>
    </citation>
    <scope>NUCLEOTIDE SEQUENCE</scope>
    <source>
        <strain evidence="4">DSM 25145</strain>
    </source>
</reference>
<feature type="domain" description="Isochorismatase-like" evidence="3">
    <location>
        <begin position="3"/>
        <end position="173"/>
    </location>
</feature>
<dbReference type="InterPro" id="IPR000868">
    <property type="entry name" value="Isochorismatase-like_dom"/>
</dbReference>
<dbReference type="STRING" id="1017273.SAMN05443094_11018"/>
<dbReference type="Pfam" id="PF00857">
    <property type="entry name" value="Isochorismatase"/>
    <property type="match status" value="1"/>
</dbReference>
<reference evidence="7" key="2">
    <citation type="submission" date="2017-03" db="EMBL/GenBank/DDBJ databases">
        <title>Bacillus sp. V-88(T) DSM27956, whole genome shotgun sequencing project.</title>
        <authorList>
            <person name="Dastager S.G."/>
            <person name="Neurgaonkar P.S."/>
            <person name="Dharne M.S."/>
        </authorList>
    </citation>
    <scope>NUCLEOTIDE SEQUENCE [LARGE SCALE GENOMIC DNA]</scope>
    <source>
        <strain evidence="7">DSM 25145</strain>
    </source>
</reference>
<dbReference type="Proteomes" id="UP000186385">
    <property type="component" value="Unassembled WGS sequence"/>
</dbReference>
<keyword evidence="2" id="KW-0378">Hydrolase</keyword>